<dbReference type="CDD" id="cd01715">
    <property type="entry name" value="ETF_alpha"/>
    <property type="match status" value="1"/>
</dbReference>
<keyword evidence="3" id="KW-0274">FAD</keyword>
<dbReference type="Gene3D" id="3.40.50.1220">
    <property type="entry name" value="TPP-binding domain"/>
    <property type="match status" value="1"/>
</dbReference>
<feature type="binding site" evidence="3">
    <location>
        <begin position="255"/>
        <end position="256"/>
    </location>
    <ligand>
        <name>FAD</name>
        <dbReference type="ChEBI" id="CHEBI:57692"/>
    </ligand>
</feature>
<feature type="domain" description="Electron transfer flavoprotein alpha/beta-subunit N-terminal" evidence="4">
    <location>
        <begin position="7"/>
        <end position="207"/>
    </location>
</feature>
<comment type="similarity">
    <text evidence="1">Belongs to the ETF alpha-subunit/FixB family.</text>
</comment>
<dbReference type="InterPro" id="IPR001308">
    <property type="entry name" value="ETF_a/FixB"/>
</dbReference>
<dbReference type="SUPFAM" id="SSF52402">
    <property type="entry name" value="Adenine nucleotide alpha hydrolases-like"/>
    <property type="match status" value="1"/>
</dbReference>
<keyword evidence="6" id="KW-1185">Reference proteome</keyword>
<evidence type="ECO:0000313" key="6">
    <source>
        <dbReference type="Proteomes" id="UP000256429"/>
    </source>
</evidence>
<keyword evidence="2" id="KW-0813">Transport</keyword>
<dbReference type="SMART" id="SM00893">
    <property type="entry name" value="ETF"/>
    <property type="match status" value="1"/>
</dbReference>
<feature type="binding site" evidence="3">
    <location>
        <begin position="269"/>
        <end position="273"/>
    </location>
    <ligand>
        <name>FAD</name>
        <dbReference type="ChEBI" id="CHEBI:57692"/>
    </ligand>
</feature>
<keyword evidence="3" id="KW-0285">Flavoprotein</keyword>
<protein>
    <submittedName>
        <fullName evidence="5">Electron transfer flavoprotein alpha subunit</fullName>
    </submittedName>
</protein>
<dbReference type="GO" id="GO:0033539">
    <property type="term" value="P:fatty acid beta-oxidation using acyl-CoA dehydrogenase"/>
    <property type="evidence" value="ECO:0007669"/>
    <property type="project" value="TreeGrafter"/>
</dbReference>
<dbReference type="InterPro" id="IPR014729">
    <property type="entry name" value="Rossmann-like_a/b/a_fold"/>
</dbReference>
<evidence type="ECO:0000259" key="4">
    <source>
        <dbReference type="SMART" id="SM00893"/>
    </source>
</evidence>
<dbReference type="InterPro" id="IPR033947">
    <property type="entry name" value="ETF_alpha_N"/>
</dbReference>
<dbReference type="GO" id="GO:0009055">
    <property type="term" value="F:electron transfer activity"/>
    <property type="evidence" value="ECO:0007669"/>
    <property type="project" value="InterPro"/>
</dbReference>
<keyword evidence="2" id="KW-0249">Electron transport</keyword>
<dbReference type="PANTHER" id="PTHR43153">
    <property type="entry name" value="ELECTRON TRANSFER FLAVOPROTEIN ALPHA"/>
    <property type="match status" value="1"/>
</dbReference>
<comment type="caution">
    <text evidence="5">The sequence shown here is derived from an EMBL/GenBank/DDBJ whole genome shotgun (WGS) entry which is preliminary data.</text>
</comment>
<feature type="binding site" evidence="3">
    <location>
        <position position="307"/>
    </location>
    <ligand>
        <name>FAD</name>
        <dbReference type="ChEBI" id="CHEBI:57692"/>
    </ligand>
</feature>
<dbReference type="PIRSF" id="PIRSF000089">
    <property type="entry name" value="Electra_flavoP_a"/>
    <property type="match status" value="1"/>
</dbReference>
<accession>A0A3D9RZU7</accession>
<dbReference type="Proteomes" id="UP000256429">
    <property type="component" value="Unassembled WGS sequence"/>
</dbReference>
<dbReference type="InterPro" id="IPR014730">
    <property type="entry name" value="ETF_a/b_N"/>
</dbReference>
<dbReference type="InterPro" id="IPR029035">
    <property type="entry name" value="DHS-like_NAD/FAD-binding_dom"/>
</dbReference>
<dbReference type="GO" id="GO:0050660">
    <property type="term" value="F:flavin adenine dinucleotide binding"/>
    <property type="evidence" value="ECO:0007669"/>
    <property type="project" value="InterPro"/>
</dbReference>
<dbReference type="OrthoDB" id="9770286at2"/>
<evidence type="ECO:0000313" key="5">
    <source>
        <dbReference type="EMBL" id="REE82155.1"/>
    </source>
</evidence>
<dbReference type="InterPro" id="IPR014731">
    <property type="entry name" value="ETF_asu_C"/>
</dbReference>
<dbReference type="Gene3D" id="3.40.50.620">
    <property type="entry name" value="HUPs"/>
    <property type="match status" value="1"/>
</dbReference>
<gene>
    <name evidence="5" type="ORF">BX611_1701</name>
</gene>
<evidence type="ECO:0000256" key="1">
    <source>
        <dbReference type="ARBA" id="ARBA00005817"/>
    </source>
</evidence>
<dbReference type="Pfam" id="PF01012">
    <property type="entry name" value="ETF"/>
    <property type="match status" value="1"/>
</dbReference>
<dbReference type="EMBL" id="QTTQ01000010">
    <property type="protein sequence ID" value="REE82155.1"/>
    <property type="molecule type" value="Genomic_DNA"/>
</dbReference>
<evidence type="ECO:0000256" key="2">
    <source>
        <dbReference type="ARBA" id="ARBA00022982"/>
    </source>
</evidence>
<dbReference type="PANTHER" id="PTHR43153:SF1">
    <property type="entry name" value="ELECTRON TRANSFER FLAVOPROTEIN SUBUNIT ALPHA, MITOCHONDRIAL"/>
    <property type="match status" value="1"/>
</dbReference>
<proteinExistence type="inferred from homology"/>
<feature type="binding site" evidence="3">
    <location>
        <begin position="286"/>
        <end position="293"/>
    </location>
    <ligand>
        <name>FAD</name>
        <dbReference type="ChEBI" id="CHEBI:57692"/>
    </ligand>
</feature>
<sequence>MEKKKSVLVYCEVENQKVADISQELLSAGKRLAEKLGSPLEAMIFGANLNGIESQIAPYGVDKLFVGNGLKLEPYQTLPHAALASYILNEEDPQIVLFGATSVGRDLAPRLASKLNCGLTADCTILDIGDHFVKKEKKEYKDLLYAIRPAFGGSIMANIINWDMHPQMATVREGVMKKEIFDEHYSTEIVEVDVNSILNKEDFVVEIIDREIKESGVNLKDAPIIVAGGYGVGSKENFDYLIELAELLGGEVGGSRAAVDAGFIEHDRQIGQTGTTVRPKLYIAAGISGAIQHTAGMQDASMIISINNDPEAPINKLADYVIHGDLGVVVPKMIKYYKQNAK</sequence>
<name>A0A3D9RZU7_9FLAO</name>
<dbReference type="RefSeq" id="WP_115880069.1">
    <property type="nucleotide sequence ID" value="NZ_QTTQ01000010.1"/>
</dbReference>
<organism evidence="5 6">
    <name type="scientific">Lutibacter oceani</name>
    <dbReference type="NCBI Taxonomy" id="1853311"/>
    <lineage>
        <taxon>Bacteria</taxon>
        <taxon>Pseudomonadati</taxon>
        <taxon>Bacteroidota</taxon>
        <taxon>Flavobacteriia</taxon>
        <taxon>Flavobacteriales</taxon>
        <taxon>Flavobacteriaceae</taxon>
        <taxon>Lutibacter</taxon>
    </lineage>
</organism>
<dbReference type="Pfam" id="PF00766">
    <property type="entry name" value="ETF_alpha"/>
    <property type="match status" value="1"/>
</dbReference>
<comment type="cofactor">
    <cofactor evidence="3">
        <name>FAD</name>
        <dbReference type="ChEBI" id="CHEBI:57692"/>
    </cofactor>
    <text evidence="3">Binds 1 FAD per dimer.</text>
</comment>
<dbReference type="SUPFAM" id="SSF52467">
    <property type="entry name" value="DHS-like NAD/FAD-binding domain"/>
    <property type="match status" value="1"/>
</dbReference>
<dbReference type="AlphaFoldDB" id="A0A3D9RZU7"/>
<evidence type="ECO:0000256" key="3">
    <source>
        <dbReference type="PIRSR" id="PIRSR000089-1"/>
    </source>
</evidence>
<reference evidence="5 6" key="1">
    <citation type="submission" date="2018-08" db="EMBL/GenBank/DDBJ databases">
        <title>Genomic Encyclopedia of Type Strains, Phase III (KMG-III): the genomes of soil and plant-associated and newly described type strains.</title>
        <authorList>
            <person name="Whitman W."/>
        </authorList>
    </citation>
    <scope>NUCLEOTIDE SEQUENCE [LARGE SCALE GENOMIC DNA]</scope>
    <source>
        <strain evidence="5 6">325-5</strain>
    </source>
</reference>